<comment type="caution">
    <text evidence="1">The sequence shown here is derived from an EMBL/GenBank/DDBJ whole genome shotgun (WGS) entry which is preliminary data.</text>
</comment>
<keyword evidence="2" id="KW-1185">Reference proteome</keyword>
<protein>
    <submittedName>
        <fullName evidence="1">Uncharacterized protein</fullName>
    </submittedName>
</protein>
<accession>A0A4Z1IIB2</accession>
<proteinExistence type="predicted"/>
<gene>
    <name evidence="1" type="ORF">BOTNAR_0129g00100</name>
</gene>
<dbReference type="EMBL" id="PQXJ01000129">
    <property type="protein sequence ID" value="TGO61399.1"/>
    <property type="molecule type" value="Genomic_DNA"/>
</dbReference>
<evidence type="ECO:0000313" key="1">
    <source>
        <dbReference type="EMBL" id="TGO61399.1"/>
    </source>
</evidence>
<reference evidence="1 2" key="1">
    <citation type="submission" date="2017-12" db="EMBL/GenBank/DDBJ databases">
        <title>Comparative genomics of Botrytis spp.</title>
        <authorList>
            <person name="Valero-Jimenez C.A."/>
            <person name="Tapia P."/>
            <person name="Veloso J."/>
            <person name="Silva-Moreno E."/>
            <person name="Staats M."/>
            <person name="Valdes J.H."/>
            <person name="Van Kan J.A.L."/>
        </authorList>
    </citation>
    <scope>NUCLEOTIDE SEQUENCE [LARGE SCALE GENOMIC DNA]</scope>
    <source>
        <strain evidence="1 2">MUCL2120</strain>
    </source>
</reference>
<evidence type="ECO:0000313" key="2">
    <source>
        <dbReference type="Proteomes" id="UP000297452"/>
    </source>
</evidence>
<organism evidence="1 2">
    <name type="scientific">Botryotinia narcissicola</name>
    <dbReference type="NCBI Taxonomy" id="278944"/>
    <lineage>
        <taxon>Eukaryota</taxon>
        <taxon>Fungi</taxon>
        <taxon>Dikarya</taxon>
        <taxon>Ascomycota</taxon>
        <taxon>Pezizomycotina</taxon>
        <taxon>Leotiomycetes</taxon>
        <taxon>Helotiales</taxon>
        <taxon>Sclerotiniaceae</taxon>
        <taxon>Botryotinia</taxon>
    </lineage>
</organism>
<dbReference type="AlphaFoldDB" id="A0A4Z1IIB2"/>
<dbReference type="Proteomes" id="UP000297452">
    <property type="component" value="Unassembled WGS sequence"/>
</dbReference>
<name>A0A4Z1IIB2_9HELO</name>
<sequence>MSVTDVAELYVYRMSSRIPDRFNSMQHGKDWLTITGLQRTKAARHPPCNMRNFADLPKNNDYAFPFELVKAISYRAISFHNQASKNWI</sequence>